<keyword evidence="1" id="KW-0472">Membrane</keyword>
<evidence type="ECO:0000256" key="1">
    <source>
        <dbReference type="SAM" id="Phobius"/>
    </source>
</evidence>
<dbReference type="Pfam" id="PF16734">
    <property type="entry name" value="Pilin_GH"/>
    <property type="match status" value="1"/>
</dbReference>
<sequence>MSHFEKFSDKWLFERTPLRFFLYCLAAVSVFLPTYICHSKRPLATGLPSLLSCACGNKGRDVEARNNIGALNRAQQAYYLEQAKFGNTMADLGMGIQTETTNYHYRILQPMAPVFEWKQPQKPANWVMTIGQAKDRKDQIKIKSYVSYVYTTTIKSPSGAEEVTTGALLCEQKELKQKVTPTWLPATMPAMIDGQMQCPANYQELGK</sequence>
<dbReference type="AlphaFoldDB" id="A0A7C3VL28"/>
<name>A0A7C3VL28_9CYAN</name>
<evidence type="ECO:0000313" key="2">
    <source>
        <dbReference type="EMBL" id="HGG00358.1"/>
    </source>
</evidence>
<reference evidence="2" key="1">
    <citation type="journal article" date="2020" name="mSystems">
        <title>Genome- and Community-Level Interaction Insights into Carbon Utilization and Element Cycling Functions of Hydrothermarchaeota in Hydrothermal Sediment.</title>
        <authorList>
            <person name="Zhou Z."/>
            <person name="Liu Y."/>
            <person name="Xu W."/>
            <person name="Pan J."/>
            <person name="Luo Z.H."/>
            <person name="Li M."/>
        </authorList>
    </citation>
    <scope>NUCLEOTIDE SEQUENCE [LARGE SCALE GENOMIC DNA]</scope>
    <source>
        <strain evidence="2">SpSt-374</strain>
    </source>
</reference>
<comment type="caution">
    <text evidence="2">The sequence shown here is derived from an EMBL/GenBank/DDBJ whole genome shotgun (WGS) entry which is preliminary data.</text>
</comment>
<dbReference type="InterPro" id="IPR031975">
    <property type="entry name" value="Pilin_GH"/>
</dbReference>
<keyword evidence="1" id="KW-0812">Transmembrane</keyword>
<keyword evidence="1" id="KW-1133">Transmembrane helix</keyword>
<organism evidence="2">
    <name type="scientific">Planktothricoides sp. SpSt-374</name>
    <dbReference type="NCBI Taxonomy" id="2282167"/>
    <lineage>
        <taxon>Bacteria</taxon>
        <taxon>Bacillati</taxon>
        <taxon>Cyanobacteriota</taxon>
        <taxon>Cyanophyceae</taxon>
        <taxon>Oscillatoriophycideae</taxon>
        <taxon>Oscillatoriales</taxon>
        <taxon>Oscillatoriaceae</taxon>
        <taxon>Planktothricoides</taxon>
    </lineage>
</organism>
<accession>A0A7C3VL28</accession>
<protein>
    <submittedName>
        <fullName evidence="2">Uncharacterized protein</fullName>
    </submittedName>
</protein>
<gene>
    <name evidence="2" type="ORF">ENR15_06825</name>
</gene>
<proteinExistence type="predicted"/>
<feature type="transmembrane region" description="Helical" evidence="1">
    <location>
        <begin position="20"/>
        <end position="37"/>
    </location>
</feature>
<dbReference type="EMBL" id="DSPX01000064">
    <property type="protein sequence ID" value="HGG00358.1"/>
    <property type="molecule type" value="Genomic_DNA"/>
</dbReference>